<name>A0ABP8WTV3_9ACTN</name>
<comment type="caution">
    <text evidence="8">Lacks conserved residue(s) required for the propagation of feature annotation.</text>
</comment>
<dbReference type="HAMAP" id="MF_02006">
    <property type="entry name" value="Tyr_tRNA_synth_type1"/>
    <property type="match status" value="1"/>
</dbReference>
<dbReference type="EC" id="6.1.1.1" evidence="8"/>
<protein>
    <recommendedName>
        <fullName evidence="8">Tyrosine--tRNA ligase</fullName>
        <ecNumber evidence="8">6.1.1.1</ecNumber>
    </recommendedName>
    <alternativeName>
        <fullName evidence="8">Tyrosyl-tRNA synthetase</fullName>
        <shortName evidence="8">TyrRS</shortName>
    </alternativeName>
</protein>
<keyword evidence="4 9" id="KW-0694">RNA-binding</keyword>
<evidence type="ECO:0000259" key="10">
    <source>
        <dbReference type="Pfam" id="PF22421"/>
    </source>
</evidence>
<reference evidence="12" key="1">
    <citation type="journal article" date="2019" name="Int. J. Syst. Evol. Microbiol.">
        <title>The Global Catalogue of Microorganisms (GCM) 10K type strain sequencing project: providing services to taxonomists for standard genome sequencing and annotation.</title>
        <authorList>
            <consortium name="The Broad Institute Genomics Platform"/>
            <consortium name="The Broad Institute Genome Sequencing Center for Infectious Disease"/>
            <person name="Wu L."/>
            <person name="Ma J."/>
        </authorList>
    </citation>
    <scope>NUCLEOTIDE SEQUENCE [LARGE SCALE GENOMIC DNA]</scope>
    <source>
        <strain evidence="12">JCM 18531</strain>
    </source>
</reference>
<evidence type="ECO:0000256" key="9">
    <source>
        <dbReference type="PROSITE-ProRule" id="PRU00182"/>
    </source>
</evidence>
<dbReference type="Proteomes" id="UP001499974">
    <property type="component" value="Unassembled WGS sequence"/>
</dbReference>
<keyword evidence="3 8" id="KW-0067">ATP-binding</keyword>
<dbReference type="SUPFAM" id="SSF52374">
    <property type="entry name" value="Nucleotidylyl transferase"/>
    <property type="match status" value="1"/>
</dbReference>
<dbReference type="EMBL" id="BAABKM010000002">
    <property type="protein sequence ID" value="GAA4693810.1"/>
    <property type="molecule type" value="Genomic_DNA"/>
</dbReference>
<dbReference type="Gene3D" id="3.40.50.620">
    <property type="entry name" value="HUPs"/>
    <property type="match status" value="1"/>
</dbReference>
<evidence type="ECO:0000313" key="12">
    <source>
        <dbReference type="Proteomes" id="UP001499974"/>
    </source>
</evidence>
<dbReference type="PROSITE" id="PS50889">
    <property type="entry name" value="S4"/>
    <property type="match status" value="1"/>
</dbReference>
<evidence type="ECO:0000256" key="2">
    <source>
        <dbReference type="ARBA" id="ARBA00022741"/>
    </source>
</evidence>
<gene>
    <name evidence="8 11" type="primary">tyrS</name>
    <name evidence="11" type="ORF">GCM10023349_06080</name>
</gene>
<feature type="binding site" evidence="8">
    <location>
        <position position="171"/>
    </location>
    <ligand>
        <name>L-tyrosine</name>
        <dbReference type="ChEBI" id="CHEBI:58315"/>
    </ligand>
</feature>
<dbReference type="PRINTS" id="PR01040">
    <property type="entry name" value="TRNASYNTHTYR"/>
</dbReference>
<dbReference type="Pfam" id="PF00579">
    <property type="entry name" value="tRNA-synt_1b"/>
    <property type="match status" value="1"/>
</dbReference>
<dbReference type="PANTHER" id="PTHR11766:SF0">
    <property type="entry name" value="TYROSINE--TRNA LIGASE, MITOCHONDRIAL"/>
    <property type="match status" value="1"/>
</dbReference>
<comment type="caution">
    <text evidence="11">The sequence shown here is derived from an EMBL/GenBank/DDBJ whole genome shotgun (WGS) entry which is preliminary data.</text>
</comment>
<keyword evidence="12" id="KW-1185">Reference proteome</keyword>
<keyword evidence="8" id="KW-0963">Cytoplasm</keyword>
<feature type="domain" description="Tyrosine--tRNA ligase SYY-like C-terminal" evidence="10">
    <location>
        <begin position="356"/>
        <end position="418"/>
    </location>
</feature>
<comment type="subunit">
    <text evidence="8">Homodimer.</text>
</comment>
<feature type="binding site" evidence="8">
    <location>
        <position position="38"/>
    </location>
    <ligand>
        <name>L-tyrosine</name>
        <dbReference type="ChEBI" id="CHEBI:58315"/>
    </ligand>
</feature>
<dbReference type="InterPro" id="IPR024088">
    <property type="entry name" value="Tyr-tRNA-ligase_bac-type"/>
</dbReference>
<sequence>MTVDPTLLDDLEWRGLIAHSTDLDALREALAGGSVRFYVGFDPTAPSLHMGNLVQILTARRLQEAGHTPYALVGGATGMIGDPRDSGERTLNTLDTVKDWVERVRRQIEPYLSFEGHNAATMVNNYDWTASLSTIDFLRDIGKHFPVNRMLARDVVKSRLEAGISYTEFSYVLLQSMDFLNLYRDHGVTLQFGGSDQWGNLTGGVELIRRADGGKAHAFATPLVTKSDGTKYGKTEGGALWLDPDMMSPYAFYQFWLNVEDEKVGELLRIFTFLSRAEIEALEAQHAEKPFLRAGQRALAEQITSVVHGADETERIKEASAALFGGGDLSGLSPITLGAALREAGSVTLDGDEPMPPVVDLLVASGLAKSKGDARRTVTEGGAYLNNTRVEDPDQVPGQDDLIGGSWLVLRRGKKNFAGVEVR</sequence>
<dbReference type="RefSeq" id="WP_345519136.1">
    <property type="nucleotide sequence ID" value="NZ_BAABKM010000002.1"/>
</dbReference>
<proteinExistence type="inferred from homology"/>
<evidence type="ECO:0000256" key="7">
    <source>
        <dbReference type="ARBA" id="ARBA00048248"/>
    </source>
</evidence>
<dbReference type="Pfam" id="PF22421">
    <property type="entry name" value="SYY_C-terminal"/>
    <property type="match status" value="1"/>
</dbReference>
<accession>A0ABP8WTV3</accession>
<evidence type="ECO:0000256" key="1">
    <source>
        <dbReference type="ARBA" id="ARBA00022598"/>
    </source>
</evidence>
<evidence type="ECO:0000256" key="5">
    <source>
        <dbReference type="ARBA" id="ARBA00022917"/>
    </source>
</evidence>
<dbReference type="InterPro" id="IPR002305">
    <property type="entry name" value="aa-tRNA-synth_Ic"/>
</dbReference>
<dbReference type="GO" id="GO:0016874">
    <property type="term" value="F:ligase activity"/>
    <property type="evidence" value="ECO:0007669"/>
    <property type="project" value="UniProtKB-KW"/>
</dbReference>
<feature type="binding site" evidence="8">
    <location>
        <position position="175"/>
    </location>
    <ligand>
        <name>L-tyrosine</name>
        <dbReference type="ChEBI" id="CHEBI:58315"/>
    </ligand>
</feature>
<dbReference type="NCBIfam" id="TIGR00234">
    <property type="entry name" value="tyrS"/>
    <property type="match status" value="1"/>
</dbReference>
<dbReference type="PANTHER" id="PTHR11766">
    <property type="entry name" value="TYROSYL-TRNA SYNTHETASE"/>
    <property type="match status" value="1"/>
</dbReference>
<comment type="similarity">
    <text evidence="8">Belongs to the class-I aminoacyl-tRNA synthetase family. TyrS type 1 subfamily.</text>
</comment>
<keyword evidence="6 8" id="KW-0030">Aminoacyl-tRNA synthetase</keyword>
<dbReference type="Gene3D" id="3.10.290.10">
    <property type="entry name" value="RNA-binding S4 domain"/>
    <property type="match status" value="1"/>
</dbReference>
<keyword evidence="5 8" id="KW-0648">Protein biosynthesis</keyword>
<evidence type="ECO:0000256" key="3">
    <source>
        <dbReference type="ARBA" id="ARBA00022840"/>
    </source>
</evidence>
<dbReference type="InterPro" id="IPR014729">
    <property type="entry name" value="Rossmann-like_a/b/a_fold"/>
</dbReference>
<dbReference type="PROSITE" id="PS00178">
    <property type="entry name" value="AA_TRNA_LIGASE_I"/>
    <property type="match status" value="1"/>
</dbReference>
<evidence type="ECO:0000256" key="6">
    <source>
        <dbReference type="ARBA" id="ARBA00023146"/>
    </source>
</evidence>
<comment type="catalytic activity">
    <reaction evidence="7 8">
        <text>tRNA(Tyr) + L-tyrosine + ATP = L-tyrosyl-tRNA(Tyr) + AMP + diphosphate + H(+)</text>
        <dbReference type="Rhea" id="RHEA:10220"/>
        <dbReference type="Rhea" id="RHEA-COMP:9706"/>
        <dbReference type="Rhea" id="RHEA-COMP:9707"/>
        <dbReference type="ChEBI" id="CHEBI:15378"/>
        <dbReference type="ChEBI" id="CHEBI:30616"/>
        <dbReference type="ChEBI" id="CHEBI:33019"/>
        <dbReference type="ChEBI" id="CHEBI:58315"/>
        <dbReference type="ChEBI" id="CHEBI:78442"/>
        <dbReference type="ChEBI" id="CHEBI:78536"/>
        <dbReference type="ChEBI" id="CHEBI:456215"/>
        <dbReference type="EC" id="6.1.1.1"/>
    </reaction>
</comment>
<evidence type="ECO:0000313" key="11">
    <source>
        <dbReference type="EMBL" id="GAA4693810.1"/>
    </source>
</evidence>
<feature type="short sequence motif" description="'KMSKS' region" evidence="8">
    <location>
        <begin position="231"/>
        <end position="235"/>
    </location>
</feature>
<dbReference type="InterPro" id="IPR002307">
    <property type="entry name" value="Tyr-tRNA-ligase"/>
</dbReference>
<evidence type="ECO:0000256" key="8">
    <source>
        <dbReference type="HAMAP-Rule" id="MF_02006"/>
    </source>
</evidence>
<dbReference type="InterPro" id="IPR024107">
    <property type="entry name" value="Tyr-tRNA-ligase_bac_1"/>
</dbReference>
<evidence type="ECO:0000256" key="4">
    <source>
        <dbReference type="ARBA" id="ARBA00022884"/>
    </source>
</evidence>
<keyword evidence="1 8" id="KW-0436">Ligase</keyword>
<feature type="binding site" evidence="8">
    <location>
        <position position="234"/>
    </location>
    <ligand>
        <name>ATP</name>
        <dbReference type="ChEBI" id="CHEBI:30616"/>
    </ligand>
</feature>
<dbReference type="InterPro" id="IPR036986">
    <property type="entry name" value="S4_RNA-bd_sf"/>
</dbReference>
<dbReference type="InterPro" id="IPR054608">
    <property type="entry name" value="SYY-like_C"/>
</dbReference>
<keyword evidence="2 8" id="KW-0547">Nucleotide-binding</keyword>
<organism evidence="11 12">
    <name type="scientific">Nocardioides conyzicola</name>
    <dbReference type="NCBI Taxonomy" id="1651781"/>
    <lineage>
        <taxon>Bacteria</taxon>
        <taxon>Bacillati</taxon>
        <taxon>Actinomycetota</taxon>
        <taxon>Actinomycetes</taxon>
        <taxon>Propionibacteriales</taxon>
        <taxon>Nocardioidaceae</taxon>
        <taxon>Nocardioides</taxon>
    </lineage>
</organism>
<dbReference type="InterPro" id="IPR001412">
    <property type="entry name" value="aa-tRNA-synth_I_CS"/>
</dbReference>
<dbReference type="SUPFAM" id="SSF55174">
    <property type="entry name" value="Alpha-L RNA-binding motif"/>
    <property type="match status" value="1"/>
</dbReference>
<comment type="function">
    <text evidence="8">Catalyzes the attachment of tyrosine to tRNA(Tyr) in a two-step reaction: tyrosine is first activated by ATP to form Tyr-AMP and then transferred to the acceptor end of tRNA(Tyr).</text>
</comment>
<dbReference type="CDD" id="cd00805">
    <property type="entry name" value="TyrRS_core"/>
    <property type="match status" value="1"/>
</dbReference>
<dbReference type="Gene3D" id="1.10.240.10">
    <property type="entry name" value="Tyrosyl-Transfer RNA Synthetase"/>
    <property type="match status" value="1"/>
</dbReference>
<comment type="subcellular location">
    <subcellularLocation>
        <location evidence="8">Cytoplasm</location>
    </subcellularLocation>
</comment>